<accession>A0A1G7ZZ77</accession>
<organism evidence="3 4">
    <name type="scientific">Vibrio xiamenensis</name>
    <dbReference type="NCBI Taxonomy" id="861298"/>
    <lineage>
        <taxon>Bacteria</taxon>
        <taxon>Pseudomonadati</taxon>
        <taxon>Pseudomonadota</taxon>
        <taxon>Gammaproteobacteria</taxon>
        <taxon>Vibrionales</taxon>
        <taxon>Vibrionaceae</taxon>
        <taxon>Vibrio</taxon>
    </lineage>
</organism>
<protein>
    <submittedName>
        <fullName evidence="3">Plasmid segregation centromere-binding protein ParR</fullName>
    </submittedName>
</protein>
<keyword evidence="4" id="KW-1185">Reference proteome</keyword>
<feature type="region of interest" description="Disordered" evidence="2">
    <location>
        <begin position="184"/>
        <end position="216"/>
    </location>
</feature>
<dbReference type="EMBL" id="FNDD01000009">
    <property type="protein sequence ID" value="SDH13972.1"/>
    <property type="molecule type" value="Genomic_DNA"/>
</dbReference>
<dbReference type="OrthoDB" id="6263428at2"/>
<evidence type="ECO:0000313" key="4">
    <source>
        <dbReference type="Proteomes" id="UP000198854"/>
    </source>
</evidence>
<dbReference type="AlphaFoldDB" id="A0A1G7ZZ77"/>
<keyword evidence="1" id="KW-0175">Coiled coil</keyword>
<evidence type="ECO:0000256" key="2">
    <source>
        <dbReference type="SAM" id="MobiDB-lite"/>
    </source>
</evidence>
<proteinExistence type="predicted"/>
<sequence>MSSRFKKVSLALYLDPTQSAADHHAYQTMLGWSNRRKALAVDSAAAMELHQLVHIHKDIYLSGLYLHDLKPELAKSIAAALAQDSVSSATLLDILKAHQIQVQPSDDSDLAEKLEDAVTRALKQGLTHQPESAQSDAPAAAQFEAIAQQLATLVKQQQQIAELKQLVEQQNRLIAELSRKLDDAPSTAPLVSRENKPATVEQRLESVKRAKSKGLF</sequence>
<evidence type="ECO:0000313" key="3">
    <source>
        <dbReference type="EMBL" id="SDH13972.1"/>
    </source>
</evidence>
<dbReference type="Proteomes" id="UP000198854">
    <property type="component" value="Unassembled WGS sequence"/>
</dbReference>
<name>A0A1G7ZZ77_9VIBR</name>
<reference evidence="3 4" key="1">
    <citation type="submission" date="2016-10" db="EMBL/GenBank/DDBJ databases">
        <authorList>
            <person name="de Groot N.N."/>
        </authorList>
    </citation>
    <scope>NUCLEOTIDE SEQUENCE [LARGE SCALE GENOMIC DNA]</scope>
    <source>
        <strain evidence="3 4">CGMCC 1.10228</strain>
    </source>
</reference>
<dbReference type="RefSeq" id="WP_093272652.1">
    <property type="nucleotide sequence ID" value="NZ_FNDD01000009.1"/>
</dbReference>
<evidence type="ECO:0000256" key="1">
    <source>
        <dbReference type="SAM" id="Coils"/>
    </source>
</evidence>
<feature type="coiled-coil region" evidence="1">
    <location>
        <begin position="146"/>
        <end position="180"/>
    </location>
</feature>
<gene>
    <name evidence="3" type="ORF">SAMN04488136_10949</name>
</gene>